<dbReference type="Proteomes" id="UP000183952">
    <property type="component" value="Unassembled WGS sequence"/>
</dbReference>
<dbReference type="RefSeq" id="WP_072904048.1">
    <property type="nucleotide sequence ID" value="NZ_FRAD01000018.1"/>
</dbReference>
<protein>
    <submittedName>
        <fullName evidence="1">Uncharacterized protein</fullName>
    </submittedName>
</protein>
<gene>
    <name evidence="1" type="ORF">SAMN02745248_02110</name>
</gene>
<dbReference type="STRING" id="1121331.SAMN02745248_02110"/>
<evidence type="ECO:0000313" key="1">
    <source>
        <dbReference type="EMBL" id="SHK23294.1"/>
    </source>
</evidence>
<dbReference type="EMBL" id="FRAD01000018">
    <property type="protein sequence ID" value="SHK23294.1"/>
    <property type="molecule type" value="Genomic_DNA"/>
</dbReference>
<evidence type="ECO:0000313" key="2">
    <source>
        <dbReference type="Proteomes" id="UP000183952"/>
    </source>
</evidence>
<accession>A0A1M6QSV4</accession>
<name>A0A1M6QSV4_9CLOT</name>
<keyword evidence="2" id="KW-1185">Reference proteome</keyword>
<proteinExistence type="predicted"/>
<organism evidence="1 2">
    <name type="scientific">Hathewaya proteolytica DSM 3090</name>
    <dbReference type="NCBI Taxonomy" id="1121331"/>
    <lineage>
        <taxon>Bacteria</taxon>
        <taxon>Bacillati</taxon>
        <taxon>Bacillota</taxon>
        <taxon>Clostridia</taxon>
        <taxon>Eubacteriales</taxon>
        <taxon>Clostridiaceae</taxon>
        <taxon>Hathewaya</taxon>
    </lineage>
</organism>
<reference evidence="1 2" key="1">
    <citation type="submission" date="2016-11" db="EMBL/GenBank/DDBJ databases">
        <authorList>
            <person name="Jaros S."/>
            <person name="Januszkiewicz K."/>
            <person name="Wedrychowicz H."/>
        </authorList>
    </citation>
    <scope>NUCLEOTIDE SEQUENCE [LARGE SCALE GENOMIC DNA]</scope>
    <source>
        <strain evidence="1 2">DSM 3090</strain>
    </source>
</reference>
<sequence length="282" mass="33281">MGFYRDVAKNEAKGLKQYKRRFEKMRISDFMAVSEKKYREVIFNKKYLEKITGTITGSIFVDEQNELVTNREVLKKLSKISYMTEILLDSEGSLSLSRLLKDDGDLGRDKKDGVGMVEALRIILENNVITKNMYMELKQVFEEFYASKGEDNEFIKKLLDNVEKAVKQNNNVVTEEILDKFKSDYKNVLLSNFIRIQKLYRHEKTLNEALTVCKKYERKIKVRWLSGRRINFGKLTYNLYYMVKVVNTYKPVLNLSSNQYDKKLDEIIKSNIENRYDGIRTL</sequence>
<dbReference type="OrthoDB" id="1953412at2"/>
<dbReference type="AlphaFoldDB" id="A0A1M6QSV4"/>